<feature type="compositionally biased region" description="Polar residues" evidence="2">
    <location>
        <begin position="1"/>
        <end position="21"/>
    </location>
</feature>
<dbReference type="GO" id="GO:0005829">
    <property type="term" value="C:cytosol"/>
    <property type="evidence" value="ECO:0007669"/>
    <property type="project" value="TreeGrafter"/>
</dbReference>
<organism evidence="4 5">
    <name type="scientific">Actinopolymorpha pittospori</name>
    <dbReference type="NCBI Taxonomy" id="648752"/>
    <lineage>
        <taxon>Bacteria</taxon>
        <taxon>Bacillati</taxon>
        <taxon>Actinomycetota</taxon>
        <taxon>Actinomycetes</taxon>
        <taxon>Propionibacteriales</taxon>
        <taxon>Actinopolymorphaceae</taxon>
        <taxon>Actinopolymorpha</taxon>
    </lineage>
</organism>
<dbReference type="PANTHER" id="PTHR30137:SF6">
    <property type="entry name" value="LUCIFERASE-LIKE MONOOXYGENASE"/>
    <property type="match status" value="1"/>
</dbReference>
<name>A0A927N5K8_9ACTN</name>
<gene>
    <name evidence="4" type="ORF">HEB94_008945</name>
</gene>
<dbReference type="EMBL" id="JADBEM010000001">
    <property type="protein sequence ID" value="MBE1612097.1"/>
    <property type="molecule type" value="Genomic_DNA"/>
</dbReference>
<feature type="region of interest" description="Disordered" evidence="2">
    <location>
        <begin position="1"/>
        <end position="24"/>
    </location>
</feature>
<dbReference type="PANTHER" id="PTHR30137">
    <property type="entry name" value="LUCIFERASE-LIKE MONOOXYGENASE"/>
    <property type="match status" value="1"/>
</dbReference>
<evidence type="ECO:0000259" key="3">
    <source>
        <dbReference type="Pfam" id="PF00296"/>
    </source>
</evidence>
<dbReference type="InterPro" id="IPR019949">
    <property type="entry name" value="CmoO-like"/>
</dbReference>
<proteinExistence type="predicted"/>
<dbReference type="InterPro" id="IPR050766">
    <property type="entry name" value="Bact_Lucif_Oxidored"/>
</dbReference>
<dbReference type="InterPro" id="IPR011251">
    <property type="entry name" value="Luciferase-like_dom"/>
</dbReference>
<keyword evidence="5" id="KW-1185">Reference proteome</keyword>
<dbReference type="RefSeq" id="WP_337918380.1">
    <property type="nucleotide sequence ID" value="NZ_BAABJL010000222.1"/>
</dbReference>
<comment type="similarity">
    <text evidence="1">To bacterial alkanal monooxygenase alpha and beta chains.</text>
</comment>
<evidence type="ECO:0000313" key="4">
    <source>
        <dbReference type="EMBL" id="MBE1612097.1"/>
    </source>
</evidence>
<accession>A0A927N5K8</accession>
<reference evidence="4" key="1">
    <citation type="submission" date="2020-10" db="EMBL/GenBank/DDBJ databases">
        <title>Sequencing the genomes of 1000 actinobacteria strains.</title>
        <authorList>
            <person name="Klenk H.-P."/>
        </authorList>
    </citation>
    <scope>NUCLEOTIDE SEQUENCE</scope>
    <source>
        <strain evidence="4">DSM 45354</strain>
    </source>
</reference>
<dbReference type="SUPFAM" id="SSF51679">
    <property type="entry name" value="Bacterial luciferase-like"/>
    <property type="match status" value="1"/>
</dbReference>
<comment type="caution">
    <text evidence="4">The sequence shown here is derived from an EMBL/GenBank/DDBJ whole genome shotgun (WGS) entry which is preliminary data.</text>
</comment>
<evidence type="ECO:0000256" key="2">
    <source>
        <dbReference type="SAM" id="MobiDB-lite"/>
    </source>
</evidence>
<dbReference type="AlphaFoldDB" id="A0A927N5K8"/>
<dbReference type="Pfam" id="PF00296">
    <property type="entry name" value="Bac_luciferase"/>
    <property type="match status" value="1"/>
</dbReference>
<dbReference type="Gene3D" id="3.20.20.30">
    <property type="entry name" value="Luciferase-like domain"/>
    <property type="match status" value="1"/>
</dbReference>
<dbReference type="InterPro" id="IPR036661">
    <property type="entry name" value="Luciferase-like_sf"/>
</dbReference>
<evidence type="ECO:0000313" key="5">
    <source>
        <dbReference type="Proteomes" id="UP000638648"/>
    </source>
</evidence>
<sequence>MTSETTTFPRPESSESSQPTGSGRIPLSVLELAPVGVGQTSADALRSAATMAQRAEELGYQRFWVAEHHNMPGIASTNPAVLIAHVAALTSTINVGSGGVMLPNHAPLVVAEQFAMLEALHPNRVDLGIGRAPGTDQATAAALRRTQQGLGAEEFPQELDDLLTMLGYHEDGGGLGARRLSATPVASSAPRVWLLGSSGYSAQVAGLLGLPFAFAHHFSAANTLPALDLYRKMFRPSDTLAEPYAMVTQSVYVADTAEAAEAIARPARLSQVSLYTGKPRMMPSVEEAAAHEWTETERQIIAQGPSRPTIGDPEQVLAELDELVAATAANELMVTTMTHGLSERVHSFELLTKLWNT</sequence>
<dbReference type="NCBIfam" id="TIGR03558">
    <property type="entry name" value="oxido_grp_1"/>
    <property type="match status" value="1"/>
</dbReference>
<dbReference type="FunFam" id="3.20.20.30:FF:000002">
    <property type="entry name" value="LLM class flavin-dependent oxidoreductase"/>
    <property type="match status" value="1"/>
</dbReference>
<protein>
    <submittedName>
        <fullName evidence="4">Luciferase family oxidoreductase group 1</fullName>
    </submittedName>
</protein>
<dbReference type="GO" id="GO:0016705">
    <property type="term" value="F:oxidoreductase activity, acting on paired donors, with incorporation or reduction of molecular oxygen"/>
    <property type="evidence" value="ECO:0007669"/>
    <property type="project" value="InterPro"/>
</dbReference>
<dbReference type="Proteomes" id="UP000638648">
    <property type="component" value="Unassembled WGS sequence"/>
</dbReference>
<evidence type="ECO:0000256" key="1">
    <source>
        <dbReference type="ARBA" id="ARBA00007789"/>
    </source>
</evidence>
<feature type="domain" description="Luciferase-like" evidence="3">
    <location>
        <begin position="36"/>
        <end position="327"/>
    </location>
</feature>